<dbReference type="PROSITE" id="PS50240">
    <property type="entry name" value="TRYPSIN_DOM"/>
    <property type="match status" value="2"/>
</dbReference>
<keyword evidence="3 9" id="KW-0378">Hydrolase</keyword>
<dbReference type="InterPro" id="IPR038565">
    <property type="entry name" value="CLIP_sf"/>
</dbReference>
<dbReference type="FunFam" id="2.40.10.10:FF:000084">
    <property type="entry name" value="Serine protease easter"/>
    <property type="match status" value="2"/>
</dbReference>
<keyword evidence="6" id="KW-1015">Disulfide bond</keyword>
<dbReference type="GO" id="GO:0004252">
    <property type="term" value="F:serine-type endopeptidase activity"/>
    <property type="evidence" value="ECO:0007669"/>
    <property type="project" value="InterPro"/>
</dbReference>
<evidence type="ECO:0008006" key="16">
    <source>
        <dbReference type="Google" id="ProtNLM"/>
    </source>
</evidence>
<evidence type="ECO:0000256" key="1">
    <source>
        <dbReference type="ARBA" id="ARBA00022670"/>
    </source>
</evidence>
<dbReference type="InterPro" id="IPR018114">
    <property type="entry name" value="TRYPSIN_HIS"/>
</dbReference>
<dbReference type="GO" id="GO:0035008">
    <property type="term" value="P:positive regulation of melanization defense response"/>
    <property type="evidence" value="ECO:0007669"/>
    <property type="project" value="UniProtKB-ARBA"/>
</dbReference>
<evidence type="ECO:0000259" key="13">
    <source>
        <dbReference type="PROSITE" id="PS51888"/>
    </source>
</evidence>
<dbReference type="Gene3D" id="2.40.10.10">
    <property type="entry name" value="Trypsin-like serine proteases"/>
    <property type="match status" value="4"/>
</dbReference>
<dbReference type="Proteomes" id="UP001353858">
    <property type="component" value="Unassembled WGS sequence"/>
</dbReference>
<dbReference type="Gene3D" id="3.30.1640.30">
    <property type="match status" value="2"/>
</dbReference>
<feature type="domain" description="Clip" evidence="13">
    <location>
        <begin position="381"/>
        <end position="434"/>
    </location>
</feature>
<evidence type="ECO:0000256" key="4">
    <source>
        <dbReference type="ARBA" id="ARBA00022825"/>
    </source>
</evidence>
<dbReference type="PROSITE" id="PS51888">
    <property type="entry name" value="CLIP"/>
    <property type="match status" value="2"/>
</dbReference>
<protein>
    <recommendedName>
        <fullName evidence="16">CLIP domain-containing serine protease</fullName>
    </recommendedName>
</protein>
<dbReference type="Pfam" id="PF00089">
    <property type="entry name" value="Trypsin"/>
    <property type="match status" value="2"/>
</dbReference>
<keyword evidence="4 9" id="KW-0720">Serine protease</keyword>
<keyword evidence="1 9" id="KW-0645">Protease</keyword>
<dbReference type="SMART" id="SM00680">
    <property type="entry name" value="CLIP"/>
    <property type="match status" value="2"/>
</dbReference>
<feature type="domain" description="Peptidase S1" evidence="12">
    <location>
        <begin position="453"/>
        <end position="712"/>
    </location>
</feature>
<evidence type="ECO:0000256" key="2">
    <source>
        <dbReference type="ARBA" id="ARBA00022729"/>
    </source>
</evidence>
<dbReference type="InterPro" id="IPR033116">
    <property type="entry name" value="TRYPSIN_SER"/>
</dbReference>
<dbReference type="SMART" id="SM00020">
    <property type="entry name" value="Tryp_SPc"/>
    <property type="match status" value="2"/>
</dbReference>
<evidence type="ECO:0000256" key="8">
    <source>
        <dbReference type="ARBA" id="ARBA00024195"/>
    </source>
</evidence>
<dbReference type="CDD" id="cd00190">
    <property type="entry name" value="Tryp_SPc"/>
    <property type="match status" value="2"/>
</dbReference>
<sequence>MKVLLLICYVSYVYARTGRFDSCRTPDGKLGECKVIHSCPYILDLVQVHPIPSATVTFLKRSNCGFQGLDPKVCCNEDNRNDDDDYVEPKPSYDDSSNTMTTNLLPDKATCGISTQNRIVGGEVTDLDEFPWMVLIDYQKPQGHGFHCGGVLINKRYVLTAAHCVKGKDLPRHWDLYSVRLGEYDTETDTDCVVEHNHRYCSDPTIDIKIEEKMAHELYDPYDVNQHHDIALLRMEEEVTFTNYIKPICLPISKELLNQDYTNLNMTVAGWGKTETKSESKVKLKVQVPVKSKKECAPVYSTRRVSLGNGQLCAGGVQGKDSCRGDSGGPLMAVFYNSNLYSWYVTGVVSFGPSPCGVEGWPGVYTKVVEYVPWILKNIKPCFTQERTPGQCISIRLCPTLADLLLKRPFPPEYAEYLKKAHCGFEGLDAKVCCPLNTQQTSTRPTQPTQKHVLGIIYSFRIKISYIFIFSFSDGSAFYCGGVLINEKYVLTAAHCIIGKNLPKNWKLSNVVLGEYNTETKRDCVNTSYGVACSNDPVYVPVVEKIPHEYYDPFDKSQQHDIALLRLARSVEYSDFIKPICLPTTKELLGESFVGTNATVSGWGKTETKSESKIKLKLKVPVKQQSECLSTYKKAKVELRDGQICAGGIKGKDSCTGDSGGPLMYADYSKPDASFYITGVVSFGPSNCGVAGWPGVYTKVSDYIPWILSKLKP</sequence>
<dbReference type="InterPro" id="IPR022700">
    <property type="entry name" value="CLIP"/>
</dbReference>
<evidence type="ECO:0000256" key="10">
    <source>
        <dbReference type="SAM" id="MobiDB-lite"/>
    </source>
</evidence>
<dbReference type="Pfam" id="PF12032">
    <property type="entry name" value="CLIP"/>
    <property type="match status" value="2"/>
</dbReference>
<dbReference type="PROSITE" id="PS00135">
    <property type="entry name" value="TRYPSIN_SER"/>
    <property type="match status" value="2"/>
</dbReference>
<gene>
    <name evidence="14" type="ORF">RN001_001479</name>
</gene>
<dbReference type="InterPro" id="IPR001314">
    <property type="entry name" value="Peptidase_S1A"/>
</dbReference>
<feature type="chain" id="PRO_5042810732" description="CLIP domain-containing serine protease" evidence="11">
    <location>
        <begin position="16"/>
        <end position="713"/>
    </location>
</feature>
<proteinExistence type="inferred from homology"/>
<evidence type="ECO:0000256" key="5">
    <source>
        <dbReference type="ARBA" id="ARBA00023145"/>
    </source>
</evidence>
<keyword evidence="5" id="KW-0865">Zymogen</keyword>
<dbReference type="InterPro" id="IPR051487">
    <property type="entry name" value="Ser/Thr_Proteases_Immune/Dev"/>
</dbReference>
<evidence type="ECO:0000256" key="9">
    <source>
        <dbReference type="RuleBase" id="RU363034"/>
    </source>
</evidence>
<keyword evidence="15" id="KW-1185">Reference proteome</keyword>
<evidence type="ECO:0000313" key="14">
    <source>
        <dbReference type="EMBL" id="KAK4885208.1"/>
    </source>
</evidence>
<dbReference type="FunFam" id="3.30.1640.30:FF:000001">
    <property type="entry name" value="Serine protease 7"/>
    <property type="match status" value="1"/>
</dbReference>
<dbReference type="InterPro" id="IPR009003">
    <property type="entry name" value="Peptidase_S1_PA"/>
</dbReference>
<dbReference type="EMBL" id="JARPUR010000001">
    <property type="protein sequence ID" value="KAK4885208.1"/>
    <property type="molecule type" value="Genomic_DNA"/>
</dbReference>
<dbReference type="PRINTS" id="PR00722">
    <property type="entry name" value="CHYMOTRYPSIN"/>
</dbReference>
<evidence type="ECO:0000256" key="11">
    <source>
        <dbReference type="SAM" id="SignalP"/>
    </source>
</evidence>
<dbReference type="AlphaFoldDB" id="A0AAN7SQX6"/>
<dbReference type="InterPro" id="IPR043504">
    <property type="entry name" value="Peptidase_S1_PA_chymotrypsin"/>
</dbReference>
<dbReference type="SUPFAM" id="SSF50494">
    <property type="entry name" value="Trypsin-like serine proteases"/>
    <property type="match status" value="2"/>
</dbReference>
<dbReference type="GO" id="GO:0006508">
    <property type="term" value="P:proteolysis"/>
    <property type="evidence" value="ECO:0007669"/>
    <property type="project" value="UniProtKB-KW"/>
</dbReference>
<evidence type="ECO:0000256" key="6">
    <source>
        <dbReference type="ARBA" id="ARBA00023157"/>
    </source>
</evidence>
<dbReference type="PANTHER" id="PTHR24256">
    <property type="entry name" value="TRYPTASE-RELATED"/>
    <property type="match status" value="1"/>
</dbReference>
<evidence type="ECO:0000259" key="12">
    <source>
        <dbReference type="PROSITE" id="PS50240"/>
    </source>
</evidence>
<name>A0AAN7SQX6_9COLE</name>
<feature type="signal peptide" evidence="11">
    <location>
        <begin position="1"/>
        <end position="15"/>
    </location>
</feature>
<feature type="domain" description="Peptidase S1" evidence="12">
    <location>
        <begin position="119"/>
        <end position="380"/>
    </location>
</feature>
<organism evidence="14 15">
    <name type="scientific">Aquatica leii</name>
    <dbReference type="NCBI Taxonomy" id="1421715"/>
    <lineage>
        <taxon>Eukaryota</taxon>
        <taxon>Metazoa</taxon>
        <taxon>Ecdysozoa</taxon>
        <taxon>Arthropoda</taxon>
        <taxon>Hexapoda</taxon>
        <taxon>Insecta</taxon>
        <taxon>Pterygota</taxon>
        <taxon>Neoptera</taxon>
        <taxon>Endopterygota</taxon>
        <taxon>Coleoptera</taxon>
        <taxon>Polyphaga</taxon>
        <taxon>Elateriformia</taxon>
        <taxon>Elateroidea</taxon>
        <taxon>Lampyridae</taxon>
        <taxon>Luciolinae</taxon>
        <taxon>Aquatica</taxon>
    </lineage>
</organism>
<dbReference type="FunFam" id="2.40.10.10:FF:000028">
    <property type="entry name" value="Serine protease easter"/>
    <property type="match status" value="2"/>
</dbReference>
<feature type="region of interest" description="Disordered" evidence="10">
    <location>
        <begin position="80"/>
        <end position="99"/>
    </location>
</feature>
<comment type="caution">
    <text evidence="14">The sequence shown here is derived from an EMBL/GenBank/DDBJ whole genome shotgun (WGS) entry which is preliminary data.</text>
</comment>
<evidence type="ECO:0000256" key="7">
    <source>
        <dbReference type="ARBA" id="ARBA00023180"/>
    </source>
</evidence>
<reference evidence="15" key="1">
    <citation type="submission" date="2023-01" db="EMBL/GenBank/DDBJ databases">
        <title>Key to firefly adult light organ development and bioluminescence: homeobox transcription factors regulate luciferase expression and transportation to peroxisome.</title>
        <authorList>
            <person name="Fu X."/>
        </authorList>
    </citation>
    <scope>NUCLEOTIDE SEQUENCE [LARGE SCALE GENOMIC DNA]</scope>
</reference>
<evidence type="ECO:0000313" key="15">
    <source>
        <dbReference type="Proteomes" id="UP001353858"/>
    </source>
</evidence>
<dbReference type="PROSITE" id="PS00134">
    <property type="entry name" value="TRYPSIN_HIS"/>
    <property type="match status" value="2"/>
</dbReference>
<accession>A0AAN7SQX6</accession>
<dbReference type="InterPro" id="IPR001254">
    <property type="entry name" value="Trypsin_dom"/>
</dbReference>
<keyword evidence="2 11" id="KW-0732">Signal</keyword>
<feature type="domain" description="Clip" evidence="13">
    <location>
        <begin position="22"/>
        <end position="75"/>
    </location>
</feature>
<evidence type="ECO:0000256" key="3">
    <source>
        <dbReference type="ARBA" id="ARBA00022801"/>
    </source>
</evidence>
<comment type="similarity">
    <text evidence="8">Belongs to the peptidase S1 family. CLIP subfamily.</text>
</comment>
<keyword evidence="7" id="KW-0325">Glycoprotein</keyword>